<gene>
    <name evidence="12" type="ORF">HOLleu_17054</name>
</gene>
<dbReference type="InterPro" id="IPR017452">
    <property type="entry name" value="GPCR_Rhodpsn_7TM"/>
</dbReference>
<feature type="domain" description="G-protein coupled receptors family 1 profile" evidence="11">
    <location>
        <begin position="48"/>
        <end position="346"/>
    </location>
</feature>
<evidence type="ECO:0000256" key="8">
    <source>
        <dbReference type="ARBA" id="ARBA00023224"/>
    </source>
</evidence>
<evidence type="ECO:0000256" key="1">
    <source>
        <dbReference type="ARBA" id="ARBA00004651"/>
    </source>
</evidence>
<evidence type="ECO:0000256" key="2">
    <source>
        <dbReference type="ARBA" id="ARBA00022475"/>
    </source>
</evidence>
<proteinExistence type="inferred from homology"/>
<keyword evidence="6 10" id="KW-0472">Membrane</keyword>
<sequence length="373" mass="41894">MAYTSASGLYVKMTSSMMESSSALPTSNTSNIVMLYCHGILGVFTIIANAFVIATYARSKTVRAVAVNVYIFYLAIADFLVGLFILLATFIWGMLSYPELPTLVCHSWTVIKHFAFLMSALVIILLSFDRYLLVVNPLRYHTSLTIGKIHKIVVTVGVVCFTYCIFMYALSFLFVVPSSPSDEMNFHVCIPYQETKVSYLVVVTFIDFVLPFSVLVMVNVAFFWKLVHKMKDISNLNTVPAQSLQKMGSTEVNVDPTFPEKIDNLTKIEKEIKPSHPAKTLLVQEKAKLRRIAKKLTTYVLVFLICWLPFEVASCLPACGVTVPPSVINVTGLRISSNSLINPLLYAVFQQRYRKMCFQCKYLSMCQVSKTSS</sequence>
<dbReference type="OrthoDB" id="9444602at2759"/>
<dbReference type="PANTHER" id="PTHR24248">
    <property type="entry name" value="ADRENERGIC RECEPTOR-RELATED G-PROTEIN COUPLED RECEPTOR"/>
    <property type="match status" value="1"/>
</dbReference>
<dbReference type="PRINTS" id="PR00237">
    <property type="entry name" value="GPCRRHODOPSN"/>
</dbReference>
<feature type="transmembrane region" description="Helical" evidence="10">
    <location>
        <begin position="152"/>
        <end position="177"/>
    </location>
</feature>
<feature type="transmembrane region" description="Helical" evidence="10">
    <location>
        <begin position="326"/>
        <end position="349"/>
    </location>
</feature>
<dbReference type="AlphaFoldDB" id="A0A9Q1HBN7"/>
<keyword evidence="5 9" id="KW-0297">G-protein coupled receptor</keyword>
<reference evidence="12" key="1">
    <citation type="submission" date="2021-10" db="EMBL/GenBank/DDBJ databases">
        <title>Tropical sea cucumber genome reveals ecological adaptation and Cuvierian tubules defense mechanism.</title>
        <authorList>
            <person name="Chen T."/>
        </authorList>
    </citation>
    <scope>NUCLEOTIDE SEQUENCE</scope>
    <source>
        <strain evidence="12">Nanhai2018</strain>
        <tissue evidence="12">Muscle</tissue>
    </source>
</reference>
<keyword evidence="8 9" id="KW-0807">Transducer</keyword>
<evidence type="ECO:0000256" key="9">
    <source>
        <dbReference type="RuleBase" id="RU000688"/>
    </source>
</evidence>
<comment type="caution">
    <text evidence="12">The sequence shown here is derived from an EMBL/GenBank/DDBJ whole genome shotgun (WGS) entry which is preliminary data.</text>
</comment>
<keyword evidence="7 9" id="KW-0675">Receptor</keyword>
<evidence type="ECO:0000256" key="3">
    <source>
        <dbReference type="ARBA" id="ARBA00022692"/>
    </source>
</evidence>
<evidence type="ECO:0000259" key="11">
    <source>
        <dbReference type="PROSITE" id="PS50262"/>
    </source>
</evidence>
<evidence type="ECO:0000256" key="7">
    <source>
        <dbReference type="ARBA" id="ARBA00023170"/>
    </source>
</evidence>
<dbReference type="Proteomes" id="UP001152320">
    <property type="component" value="Chromosome 7"/>
</dbReference>
<protein>
    <submittedName>
        <fullName evidence="12">Muscarinic acetylcholine receptor DM1</fullName>
    </submittedName>
</protein>
<dbReference type="GO" id="GO:0071880">
    <property type="term" value="P:adenylate cyclase-activating adrenergic receptor signaling pathway"/>
    <property type="evidence" value="ECO:0007669"/>
    <property type="project" value="TreeGrafter"/>
</dbReference>
<dbReference type="GO" id="GO:0005886">
    <property type="term" value="C:plasma membrane"/>
    <property type="evidence" value="ECO:0007669"/>
    <property type="project" value="UniProtKB-SubCell"/>
</dbReference>
<comment type="similarity">
    <text evidence="9">Belongs to the G-protein coupled receptor 1 family.</text>
</comment>
<dbReference type="InterPro" id="IPR000276">
    <property type="entry name" value="GPCR_Rhodpsn"/>
</dbReference>
<name>A0A9Q1HBN7_HOLLE</name>
<keyword evidence="13" id="KW-1185">Reference proteome</keyword>
<keyword evidence="4 10" id="KW-1133">Transmembrane helix</keyword>
<dbReference type="GO" id="GO:0004930">
    <property type="term" value="F:G protein-coupled receptor activity"/>
    <property type="evidence" value="ECO:0007669"/>
    <property type="project" value="UniProtKB-KW"/>
</dbReference>
<evidence type="ECO:0000256" key="4">
    <source>
        <dbReference type="ARBA" id="ARBA00022989"/>
    </source>
</evidence>
<feature type="transmembrane region" description="Helical" evidence="10">
    <location>
        <begin position="69"/>
        <end position="94"/>
    </location>
</feature>
<dbReference type="Pfam" id="PF00001">
    <property type="entry name" value="7tm_1"/>
    <property type="match status" value="1"/>
</dbReference>
<evidence type="ECO:0000313" key="12">
    <source>
        <dbReference type="EMBL" id="KAJ8039361.1"/>
    </source>
</evidence>
<dbReference type="PROSITE" id="PS50262">
    <property type="entry name" value="G_PROTEIN_RECEP_F1_2"/>
    <property type="match status" value="1"/>
</dbReference>
<dbReference type="PANTHER" id="PTHR24248:SF120">
    <property type="entry name" value="G-PROTEIN COUPLED RECEPTORS FAMILY 1 PROFILE DOMAIN-CONTAINING PROTEIN"/>
    <property type="match status" value="1"/>
</dbReference>
<feature type="transmembrane region" description="Helical" evidence="10">
    <location>
        <begin position="296"/>
        <end position="314"/>
    </location>
</feature>
<evidence type="ECO:0000313" key="13">
    <source>
        <dbReference type="Proteomes" id="UP001152320"/>
    </source>
</evidence>
<feature type="transmembrane region" description="Helical" evidence="10">
    <location>
        <begin position="33"/>
        <end position="57"/>
    </location>
</feature>
<accession>A0A9Q1HBN7</accession>
<keyword evidence="2" id="KW-1003">Cell membrane</keyword>
<evidence type="ECO:0000256" key="6">
    <source>
        <dbReference type="ARBA" id="ARBA00023136"/>
    </source>
</evidence>
<dbReference type="Gene3D" id="1.20.1070.10">
    <property type="entry name" value="Rhodopsin 7-helix transmembrane proteins"/>
    <property type="match status" value="1"/>
</dbReference>
<evidence type="ECO:0000256" key="5">
    <source>
        <dbReference type="ARBA" id="ARBA00023040"/>
    </source>
</evidence>
<feature type="transmembrane region" description="Helical" evidence="10">
    <location>
        <begin position="197"/>
        <end position="224"/>
    </location>
</feature>
<keyword evidence="3 9" id="KW-0812">Transmembrane</keyword>
<dbReference type="EMBL" id="JAIZAY010000007">
    <property type="protein sequence ID" value="KAJ8039361.1"/>
    <property type="molecule type" value="Genomic_DNA"/>
</dbReference>
<dbReference type="SUPFAM" id="SSF81321">
    <property type="entry name" value="Family A G protein-coupled receptor-like"/>
    <property type="match status" value="1"/>
</dbReference>
<feature type="transmembrane region" description="Helical" evidence="10">
    <location>
        <begin position="114"/>
        <end position="132"/>
    </location>
</feature>
<evidence type="ECO:0000256" key="10">
    <source>
        <dbReference type="SAM" id="Phobius"/>
    </source>
</evidence>
<organism evidence="12 13">
    <name type="scientific">Holothuria leucospilota</name>
    <name type="common">Black long sea cucumber</name>
    <name type="synonym">Mertensiothuria leucospilota</name>
    <dbReference type="NCBI Taxonomy" id="206669"/>
    <lineage>
        <taxon>Eukaryota</taxon>
        <taxon>Metazoa</taxon>
        <taxon>Echinodermata</taxon>
        <taxon>Eleutherozoa</taxon>
        <taxon>Echinozoa</taxon>
        <taxon>Holothuroidea</taxon>
        <taxon>Aspidochirotacea</taxon>
        <taxon>Aspidochirotida</taxon>
        <taxon>Holothuriidae</taxon>
        <taxon>Holothuria</taxon>
    </lineage>
</organism>
<comment type="subcellular location">
    <subcellularLocation>
        <location evidence="1">Cell membrane</location>
        <topology evidence="1">Multi-pass membrane protein</topology>
    </subcellularLocation>
</comment>
<dbReference type="GO" id="GO:0043410">
    <property type="term" value="P:positive regulation of MAPK cascade"/>
    <property type="evidence" value="ECO:0007669"/>
    <property type="project" value="TreeGrafter"/>
</dbReference>
<dbReference type="PROSITE" id="PS00237">
    <property type="entry name" value="G_PROTEIN_RECEP_F1_1"/>
    <property type="match status" value="1"/>
</dbReference>